<evidence type="ECO:0000313" key="9">
    <source>
        <dbReference type="EMBL" id="SVB74478.1"/>
    </source>
</evidence>
<dbReference type="GO" id="GO:0005886">
    <property type="term" value="C:plasma membrane"/>
    <property type="evidence" value="ECO:0007669"/>
    <property type="project" value="TreeGrafter"/>
</dbReference>
<evidence type="ECO:0000256" key="1">
    <source>
        <dbReference type="ARBA" id="ARBA00022448"/>
    </source>
</evidence>
<dbReference type="Pfam" id="PF21760">
    <property type="entry name" value="SecD_1st"/>
    <property type="match status" value="1"/>
</dbReference>
<keyword evidence="2" id="KW-1003">Cell membrane</keyword>
<gene>
    <name evidence="9" type="ORF">METZ01_LOCUS227332</name>
</gene>
<dbReference type="Gene3D" id="3.30.70.3400">
    <property type="match status" value="1"/>
</dbReference>
<accession>A0A382GH24</accession>
<feature type="non-terminal residue" evidence="9">
    <location>
        <position position="222"/>
    </location>
</feature>
<keyword evidence="1" id="KW-0813">Transport</keyword>
<dbReference type="Pfam" id="PF07549">
    <property type="entry name" value="Sec_GG"/>
    <property type="match status" value="1"/>
</dbReference>
<evidence type="ECO:0000259" key="8">
    <source>
        <dbReference type="Pfam" id="PF21760"/>
    </source>
</evidence>
<proteinExistence type="predicted"/>
<dbReference type="PANTHER" id="PTHR30081">
    <property type="entry name" value="PROTEIN-EXPORT MEMBRANE PROTEIN SEC"/>
    <property type="match status" value="1"/>
</dbReference>
<evidence type="ECO:0000256" key="2">
    <source>
        <dbReference type="ARBA" id="ARBA00022475"/>
    </source>
</evidence>
<dbReference type="AlphaFoldDB" id="A0A382GH24"/>
<dbReference type="GO" id="GO:0015031">
    <property type="term" value="P:protein transport"/>
    <property type="evidence" value="ECO:0007669"/>
    <property type="project" value="UniProtKB-KW"/>
</dbReference>
<evidence type="ECO:0000256" key="5">
    <source>
        <dbReference type="ARBA" id="ARBA00022989"/>
    </source>
</evidence>
<dbReference type="InterPro" id="IPR048631">
    <property type="entry name" value="SecD_1st"/>
</dbReference>
<organism evidence="9">
    <name type="scientific">marine metagenome</name>
    <dbReference type="NCBI Taxonomy" id="408172"/>
    <lineage>
        <taxon>unclassified sequences</taxon>
        <taxon>metagenomes</taxon>
        <taxon>ecological metagenomes</taxon>
    </lineage>
</organism>
<name>A0A382GH24_9ZZZZ</name>
<keyword evidence="3" id="KW-0812">Transmembrane</keyword>
<dbReference type="PANTHER" id="PTHR30081:SF1">
    <property type="entry name" value="PROTEIN TRANSLOCASE SUBUNIT SECD"/>
    <property type="match status" value="1"/>
</dbReference>
<protein>
    <recommendedName>
        <fullName evidence="8">Protein translocase subunit SecDF P1 domain-containing protein</fullName>
    </recommendedName>
</protein>
<evidence type="ECO:0000256" key="3">
    <source>
        <dbReference type="ARBA" id="ARBA00022692"/>
    </source>
</evidence>
<keyword evidence="5" id="KW-1133">Transmembrane helix</keyword>
<feature type="domain" description="Protein translocase subunit SecDF P1" evidence="8">
    <location>
        <begin position="160"/>
        <end position="219"/>
    </location>
</feature>
<evidence type="ECO:0000256" key="4">
    <source>
        <dbReference type="ARBA" id="ARBA00022927"/>
    </source>
</evidence>
<dbReference type="Gene3D" id="3.30.70.3220">
    <property type="match status" value="1"/>
</dbReference>
<evidence type="ECO:0000256" key="7">
    <source>
        <dbReference type="ARBA" id="ARBA00023136"/>
    </source>
</evidence>
<dbReference type="InterPro" id="IPR022646">
    <property type="entry name" value="SecD/SecF_CS"/>
</dbReference>
<keyword evidence="7" id="KW-0472">Membrane</keyword>
<dbReference type="InterPro" id="IPR022813">
    <property type="entry name" value="SecD/SecF_arch_bac"/>
</dbReference>
<reference evidence="9" key="1">
    <citation type="submission" date="2018-05" db="EMBL/GenBank/DDBJ databases">
        <authorList>
            <person name="Lanie J.A."/>
            <person name="Ng W.-L."/>
            <person name="Kazmierczak K.M."/>
            <person name="Andrzejewski T.M."/>
            <person name="Davidsen T.M."/>
            <person name="Wayne K.J."/>
            <person name="Tettelin H."/>
            <person name="Glass J.I."/>
            <person name="Rusch D."/>
            <person name="Podicherti R."/>
            <person name="Tsui H.-C.T."/>
            <person name="Winkler M.E."/>
        </authorList>
    </citation>
    <scope>NUCLEOTIDE SEQUENCE</scope>
</reference>
<dbReference type="EMBL" id="UINC01055511">
    <property type="protein sequence ID" value="SVB74478.1"/>
    <property type="molecule type" value="Genomic_DNA"/>
</dbReference>
<sequence>MLYFSKTKVLFIFLAIFFASFFALPNVFNQNQLSNFPTFIPNQKVNLGLDLQGGSHLLLEVDTKEIIKERTENLSFDLRKLLKKNNIKTANFRVLNDSIIFSAAEISESTIKEIEELSISNTQNILQLSVQTNLIIENNNDLINISFTDEFIKQAVSNAVNQSLEIVRRRIDELGTKEPSIQRQGDSRIIIQLPGLDDPERIKSLLGQTAKLTFQLVDQTAS</sequence>
<keyword evidence="6" id="KW-0811">Translocation</keyword>
<evidence type="ECO:0000256" key="6">
    <source>
        <dbReference type="ARBA" id="ARBA00023010"/>
    </source>
</evidence>
<keyword evidence="4" id="KW-0653">Protein transport</keyword>